<name>A0A1S6J259_9ACTN</name>
<evidence type="ECO:0000256" key="1">
    <source>
        <dbReference type="SAM" id="MobiDB-lite"/>
    </source>
</evidence>
<keyword evidence="3" id="KW-1185">Reference proteome</keyword>
<dbReference type="EMBL" id="CP019724">
    <property type="protein sequence ID" value="AQS65845.1"/>
    <property type="molecule type" value="Genomic_DNA"/>
</dbReference>
<proteinExistence type="predicted"/>
<protein>
    <submittedName>
        <fullName evidence="2">Uncharacterized protein</fullName>
    </submittedName>
</protein>
<accession>A0A1S6J259</accession>
<dbReference type="RefSeq" id="WP_055421447.1">
    <property type="nucleotide sequence ID" value="NZ_CP019724.1"/>
</dbReference>
<dbReference type="OrthoDB" id="4577644at2"/>
<dbReference type="AlphaFoldDB" id="A0A1S6J259"/>
<sequence length="66" mass="6889">MQSCAATDPSARSGGSIGTDALAQPRGGPTRARLSPAAADAETGRRLWDLSERLTGRRFPLRPVPG</sequence>
<feature type="region of interest" description="Disordered" evidence="1">
    <location>
        <begin position="1"/>
        <end position="43"/>
    </location>
</feature>
<dbReference type="Proteomes" id="UP000189443">
    <property type="component" value="Chromosome"/>
</dbReference>
<reference evidence="2 3" key="1">
    <citation type="submission" date="2017-02" db="EMBL/GenBank/DDBJ databases">
        <title>Streptomyces pactum ACT12 Genome sequencing and assembly.</title>
        <authorList>
            <person name="Xue Q."/>
            <person name="Yan X."/>
            <person name="Jia L."/>
            <person name="Yan H."/>
        </authorList>
    </citation>
    <scope>NUCLEOTIDE SEQUENCE [LARGE SCALE GENOMIC DNA]</scope>
    <source>
        <strain evidence="2 3">ACT12</strain>
    </source>
</reference>
<evidence type="ECO:0000313" key="3">
    <source>
        <dbReference type="Proteomes" id="UP000189443"/>
    </source>
</evidence>
<organism evidence="2 3">
    <name type="scientific">Streptomyces pactum</name>
    <dbReference type="NCBI Taxonomy" id="68249"/>
    <lineage>
        <taxon>Bacteria</taxon>
        <taxon>Bacillati</taxon>
        <taxon>Actinomycetota</taxon>
        <taxon>Actinomycetes</taxon>
        <taxon>Kitasatosporales</taxon>
        <taxon>Streptomycetaceae</taxon>
        <taxon>Streptomyces</taxon>
    </lineage>
</organism>
<dbReference type="KEGG" id="spac:B1H29_01835"/>
<gene>
    <name evidence="2" type="ORF">B1H29_01835</name>
</gene>
<evidence type="ECO:0000313" key="2">
    <source>
        <dbReference type="EMBL" id="AQS65845.1"/>
    </source>
</evidence>